<gene>
    <name evidence="13" type="ORF">PROFUN_11006</name>
</gene>
<dbReference type="InParanoid" id="A0A2P6NBY7"/>
<reference evidence="13 14" key="1">
    <citation type="journal article" date="2018" name="Genome Biol. Evol.">
        <title>Multiple Roots of Fruiting Body Formation in Amoebozoa.</title>
        <authorList>
            <person name="Hillmann F."/>
            <person name="Forbes G."/>
            <person name="Novohradska S."/>
            <person name="Ferling I."/>
            <person name="Riege K."/>
            <person name="Groth M."/>
            <person name="Westermann M."/>
            <person name="Marz M."/>
            <person name="Spaller T."/>
            <person name="Winckler T."/>
            <person name="Schaap P."/>
            <person name="Glockner G."/>
        </authorList>
    </citation>
    <scope>NUCLEOTIDE SEQUENCE [LARGE SCALE GENOMIC DNA]</scope>
    <source>
        <strain evidence="13 14">Jena</strain>
    </source>
</reference>
<evidence type="ECO:0000256" key="4">
    <source>
        <dbReference type="ARBA" id="ARBA00022723"/>
    </source>
</evidence>
<dbReference type="Pfam" id="PF22810">
    <property type="entry name" value="LPMO_AA14"/>
    <property type="match status" value="1"/>
</dbReference>
<evidence type="ECO:0000313" key="14">
    <source>
        <dbReference type="Proteomes" id="UP000241769"/>
    </source>
</evidence>
<evidence type="ECO:0000256" key="1">
    <source>
        <dbReference type="ARBA" id="ARBA00001973"/>
    </source>
</evidence>
<proteinExistence type="inferred from homology"/>
<dbReference type="Proteomes" id="UP000241769">
    <property type="component" value="Unassembled WGS sequence"/>
</dbReference>
<evidence type="ECO:0000256" key="9">
    <source>
        <dbReference type="ARBA" id="ARBA00023157"/>
    </source>
</evidence>
<comment type="caution">
    <text evidence="13">The sequence shown here is derived from an EMBL/GenBank/DDBJ whole genome shotgun (WGS) entry which is preliminary data.</text>
</comment>
<dbReference type="GO" id="GO:0005576">
    <property type="term" value="C:extracellular region"/>
    <property type="evidence" value="ECO:0007669"/>
    <property type="project" value="UniProtKB-SubCell"/>
</dbReference>
<evidence type="ECO:0000256" key="8">
    <source>
        <dbReference type="ARBA" id="ARBA00023033"/>
    </source>
</evidence>
<comment type="subcellular location">
    <subcellularLocation>
        <location evidence="2">Secreted</location>
    </subcellularLocation>
</comment>
<evidence type="ECO:0000313" key="13">
    <source>
        <dbReference type="EMBL" id="PRP81476.1"/>
    </source>
</evidence>
<evidence type="ECO:0000256" key="12">
    <source>
        <dbReference type="SAM" id="MobiDB-lite"/>
    </source>
</evidence>
<keyword evidence="5" id="KW-0732">Signal</keyword>
<evidence type="ECO:0000256" key="11">
    <source>
        <dbReference type="ARBA" id="ARBA00046340"/>
    </source>
</evidence>
<feature type="non-terminal residue" evidence="13">
    <location>
        <position position="1"/>
    </location>
</feature>
<keyword evidence="4" id="KW-0479">Metal-binding</keyword>
<protein>
    <recommendedName>
        <fullName evidence="15">Bulb-type lectin domain-containing protein</fullName>
    </recommendedName>
</protein>
<dbReference type="OrthoDB" id="34529at2759"/>
<evidence type="ECO:0000256" key="7">
    <source>
        <dbReference type="ARBA" id="ARBA00023008"/>
    </source>
</evidence>
<comment type="similarity">
    <text evidence="11">Belongs to the polysaccharide monooxygenase AA14 family.</text>
</comment>
<name>A0A2P6NBY7_9EUKA</name>
<dbReference type="STRING" id="1890364.A0A2P6NBY7"/>
<evidence type="ECO:0000256" key="3">
    <source>
        <dbReference type="ARBA" id="ARBA00022525"/>
    </source>
</evidence>
<accession>A0A2P6NBY7</accession>
<evidence type="ECO:0000256" key="6">
    <source>
        <dbReference type="ARBA" id="ARBA00023002"/>
    </source>
</evidence>
<sequence>CSPLLFLTRTKPDGMYQEFYGRILPFPPDKMQRQLLLFCLVASSVAHYAMMHPSVFNINDTKGDLFRNNWPMSGWNFSSWWFHGNVDSPPPKGVVFNLPANGQVYTTLVTGLPMTQPTVPDPWYEFGLLHTPYRNSTRGCALAIAYKSDPKQVTVKDFVVFSVVHDCIKQQNQSFSIPNLPSCPNGQCLCFWLWQAQGRSDQFMTAFACNVTGVHSGAQPIDYARAQPARKCYNPSRCYQGPRYPYYYGQLQDSHQPPYYSILYGWSEGAQHDIFVNTNPNTFQQVPLPAEQRCVNATLNPRNLGSRVVSNNASTYINESNIGGIISPNCLWKFYAEKGSGVIQMVSTYNSSQLYRISTSVKSPYQLQVSPLGGICLNGANSTSWCVQNIEGYGQGPFHLDITDDGMLTLTDSMGMHRWESTFKDNREDQVNPWEPDPAIWKTYDDVTETSIHDVTGSSTMVLGISTGGSLQCTGLLIIETHQACDIPPDLVPEPFASTTRNEMLETPTAESLVACISFSLPALLIQISSFLLDDKLSFALSKDTHTGVKSLPHRTRPHRSQSTSSPSHRTMCCGRLCSRGTTHTPKGLIALVHSHHWSGSCKSSDHRRSESR</sequence>
<keyword evidence="3" id="KW-0964">Secreted</keyword>
<feature type="region of interest" description="Disordered" evidence="12">
    <location>
        <begin position="548"/>
        <end position="568"/>
    </location>
</feature>
<keyword evidence="10" id="KW-0325">Glycoprotein</keyword>
<organism evidence="13 14">
    <name type="scientific">Planoprotostelium fungivorum</name>
    <dbReference type="NCBI Taxonomy" id="1890364"/>
    <lineage>
        <taxon>Eukaryota</taxon>
        <taxon>Amoebozoa</taxon>
        <taxon>Evosea</taxon>
        <taxon>Variosea</taxon>
        <taxon>Cavosteliida</taxon>
        <taxon>Cavosteliaceae</taxon>
        <taxon>Planoprotostelium</taxon>
    </lineage>
</organism>
<evidence type="ECO:0000256" key="5">
    <source>
        <dbReference type="ARBA" id="ARBA00022729"/>
    </source>
</evidence>
<dbReference type="GO" id="GO:0004497">
    <property type="term" value="F:monooxygenase activity"/>
    <property type="evidence" value="ECO:0007669"/>
    <property type="project" value="UniProtKB-KW"/>
</dbReference>
<evidence type="ECO:0000256" key="2">
    <source>
        <dbReference type="ARBA" id="ARBA00004613"/>
    </source>
</evidence>
<evidence type="ECO:0000256" key="10">
    <source>
        <dbReference type="ARBA" id="ARBA00023180"/>
    </source>
</evidence>
<keyword evidence="6" id="KW-0560">Oxidoreductase</keyword>
<keyword evidence="8" id="KW-0503">Monooxygenase</keyword>
<dbReference type="InterPro" id="IPR054497">
    <property type="entry name" value="LPMO_AA14"/>
</dbReference>
<evidence type="ECO:0008006" key="15">
    <source>
        <dbReference type="Google" id="ProtNLM"/>
    </source>
</evidence>
<keyword evidence="14" id="KW-1185">Reference proteome</keyword>
<comment type="cofactor">
    <cofactor evidence="1">
        <name>Cu(2+)</name>
        <dbReference type="ChEBI" id="CHEBI:29036"/>
    </cofactor>
</comment>
<dbReference type="AlphaFoldDB" id="A0A2P6NBY7"/>
<dbReference type="GO" id="GO:0046872">
    <property type="term" value="F:metal ion binding"/>
    <property type="evidence" value="ECO:0007669"/>
    <property type="project" value="UniProtKB-KW"/>
</dbReference>
<keyword evidence="9" id="KW-1015">Disulfide bond</keyword>
<keyword evidence="7" id="KW-0186">Copper</keyword>
<dbReference type="EMBL" id="MDYQ01000124">
    <property type="protein sequence ID" value="PRP81476.1"/>
    <property type="molecule type" value="Genomic_DNA"/>
</dbReference>